<keyword evidence="2" id="KW-0349">Heme</keyword>
<dbReference type="Proteomes" id="UP000730591">
    <property type="component" value="Unassembled WGS sequence"/>
</dbReference>
<organism evidence="3 4">
    <name type="scientific">Streptomyces composti</name>
    <dbReference type="NCBI Taxonomy" id="2720025"/>
    <lineage>
        <taxon>Bacteria</taxon>
        <taxon>Bacillati</taxon>
        <taxon>Actinomycetota</taxon>
        <taxon>Actinomycetes</taxon>
        <taxon>Kitasatosporales</taxon>
        <taxon>Streptomycetaceae</taxon>
        <taxon>Streptomyces</taxon>
    </lineage>
</organism>
<dbReference type="PRINTS" id="PR00359">
    <property type="entry name" value="BP450"/>
</dbReference>
<keyword evidence="2" id="KW-0479">Metal-binding</keyword>
<accession>A0ABX1AEF1</accession>
<dbReference type="EMBL" id="JAATEM010000049">
    <property type="protein sequence ID" value="NJP53841.1"/>
    <property type="molecule type" value="Genomic_DNA"/>
</dbReference>
<dbReference type="InterPro" id="IPR017972">
    <property type="entry name" value="Cyt_P450_CS"/>
</dbReference>
<gene>
    <name evidence="3" type="ORF">HCJ93_28180</name>
</gene>
<keyword evidence="4" id="KW-1185">Reference proteome</keyword>
<dbReference type="Gene3D" id="1.10.630.10">
    <property type="entry name" value="Cytochrome P450"/>
    <property type="match status" value="1"/>
</dbReference>
<sequence length="409" mass="45330">MSEQAAVRRSLRALFSPRGCPDPYPHYAVLREHAPVARLPDGTVVVSRHADCDRMLRDPVFRVEDDEWIGRTWPEGREHHTVYSLMGEMVNQNSPHHERLRRLVSRAFTPRRVEGLRPAVTALVEQLLTGLAERAAPDRPVDFMAHFALPLPIAVIGELLGVPEEDRPWFAPRVQAVTSAIEQNLTGDALDRADEATSELWDRLGQLTELRRADPREDLVSTLIAVRDADGDRLTRRELLANLVLLYSAGYETTSNLLGNGLAVLLERPDLLARLRGEPDRVGAWVEEMLRFDPPIQIASRWAGEDTELGGESIARGTQVIALLAAANRDPRRHPDPDVFCPDRPPSRSLTFGAGAHYCLGAALARLEAQVAFPLLLKRFPSILPAGAGAARDRVTSLRGHTRLPVLLG</sequence>
<dbReference type="Pfam" id="PF00067">
    <property type="entry name" value="p450"/>
    <property type="match status" value="1"/>
</dbReference>
<evidence type="ECO:0000313" key="4">
    <source>
        <dbReference type="Proteomes" id="UP000730591"/>
    </source>
</evidence>
<comment type="caution">
    <text evidence="3">The sequence shown here is derived from an EMBL/GenBank/DDBJ whole genome shotgun (WGS) entry which is preliminary data.</text>
</comment>
<dbReference type="PRINTS" id="PR00385">
    <property type="entry name" value="P450"/>
</dbReference>
<evidence type="ECO:0000256" key="2">
    <source>
        <dbReference type="RuleBase" id="RU000461"/>
    </source>
</evidence>
<dbReference type="PANTHER" id="PTHR46696:SF1">
    <property type="entry name" value="CYTOCHROME P450 YJIB-RELATED"/>
    <property type="match status" value="1"/>
</dbReference>
<dbReference type="InterPro" id="IPR002397">
    <property type="entry name" value="Cyt_P450_B"/>
</dbReference>
<name>A0ABX1AEF1_9ACTN</name>
<dbReference type="InterPro" id="IPR036396">
    <property type="entry name" value="Cyt_P450_sf"/>
</dbReference>
<dbReference type="CDD" id="cd20625">
    <property type="entry name" value="CYP164-like"/>
    <property type="match status" value="1"/>
</dbReference>
<protein>
    <submittedName>
        <fullName evidence="3">Cytochrome P450</fullName>
    </submittedName>
</protein>
<reference evidence="3 4" key="1">
    <citation type="submission" date="2020-03" db="EMBL/GenBank/DDBJ databases">
        <title>WGS of actinomycetes isolated from Thailand.</title>
        <authorList>
            <person name="Thawai C."/>
        </authorList>
    </citation>
    <scope>NUCLEOTIDE SEQUENCE [LARGE SCALE GENOMIC DNA]</scope>
    <source>
        <strain evidence="3 4">SBST2-5</strain>
    </source>
</reference>
<evidence type="ECO:0000256" key="1">
    <source>
        <dbReference type="ARBA" id="ARBA00010617"/>
    </source>
</evidence>
<proteinExistence type="inferred from homology"/>
<dbReference type="RefSeq" id="WP_167998662.1">
    <property type="nucleotide sequence ID" value="NZ_JAATEM010000049.1"/>
</dbReference>
<keyword evidence="2" id="KW-0560">Oxidoreductase</keyword>
<dbReference type="SUPFAM" id="SSF48264">
    <property type="entry name" value="Cytochrome P450"/>
    <property type="match status" value="1"/>
</dbReference>
<dbReference type="InterPro" id="IPR001128">
    <property type="entry name" value="Cyt_P450"/>
</dbReference>
<keyword evidence="2" id="KW-0503">Monooxygenase</keyword>
<keyword evidence="2" id="KW-0408">Iron</keyword>
<comment type="similarity">
    <text evidence="1 2">Belongs to the cytochrome P450 family.</text>
</comment>
<dbReference type="PANTHER" id="PTHR46696">
    <property type="entry name" value="P450, PUTATIVE (EUROFUNG)-RELATED"/>
    <property type="match status" value="1"/>
</dbReference>
<dbReference type="PROSITE" id="PS00086">
    <property type="entry name" value="CYTOCHROME_P450"/>
    <property type="match status" value="1"/>
</dbReference>
<evidence type="ECO:0000313" key="3">
    <source>
        <dbReference type="EMBL" id="NJP53841.1"/>
    </source>
</evidence>